<dbReference type="Proteomes" id="UP001172386">
    <property type="component" value="Unassembled WGS sequence"/>
</dbReference>
<organism evidence="1 2">
    <name type="scientific">Neophaeococcomyces mojaviensis</name>
    <dbReference type="NCBI Taxonomy" id="3383035"/>
    <lineage>
        <taxon>Eukaryota</taxon>
        <taxon>Fungi</taxon>
        <taxon>Dikarya</taxon>
        <taxon>Ascomycota</taxon>
        <taxon>Pezizomycotina</taxon>
        <taxon>Eurotiomycetes</taxon>
        <taxon>Chaetothyriomycetidae</taxon>
        <taxon>Chaetothyriales</taxon>
        <taxon>Chaetothyriales incertae sedis</taxon>
        <taxon>Neophaeococcomyces</taxon>
    </lineage>
</organism>
<protein>
    <submittedName>
        <fullName evidence="1">Uncharacterized protein</fullName>
    </submittedName>
</protein>
<sequence>MSGIEVAGLVLGAIPILLEGLKSYKNGIGTIKAAFQKRKHVEKLSRALLLQRQTLEEIVKQVLLICGCELPPNLNDSPYACLSPVDIQTEIEEGLGSINLLAFDGAVQECLAIVEQLTLRIATFVPAVKDCKDIVRLLRKNKEAKQGQLDFFARVRITFSIRDISDDVLRLDGSVASLNRFVGTISSNRQLATGESSSRAKSLARAYLTIRNHANTLHSAVSSGWSTSCHANHEARLLLDDKFDEALKFRRNRQSGRPVSLSFSMIFTSGVPPSHTLFHETNVLVEEEGQNQDASDNSVTVSHSQIRIALPPTVASAVNNLSIVHDICTEIQEAAKEKHKPRFILTSKGKMATRKPFDQPYDSCPTKHFTTLREMLHDQGRKTILPWKARLTLALKLAGACLQLLRTDWLPDMLTADQVSLVCQPVPITPEAYQPFLLVKFDAASPPVTSSSPATTIRTVFLELGILLLEIWHGESLENKYATLLQHTSNSTLARKAAALEWLEDPMNYLPQHYQTAIDYCLVRLIQGNGGSPEWNDLTLWESYCAGVIEPLSKLKT</sequence>
<keyword evidence="2" id="KW-1185">Reference proteome</keyword>
<comment type="caution">
    <text evidence="1">The sequence shown here is derived from an EMBL/GenBank/DDBJ whole genome shotgun (WGS) entry which is preliminary data.</text>
</comment>
<evidence type="ECO:0000313" key="2">
    <source>
        <dbReference type="Proteomes" id="UP001172386"/>
    </source>
</evidence>
<evidence type="ECO:0000313" key="1">
    <source>
        <dbReference type="EMBL" id="KAJ9655690.1"/>
    </source>
</evidence>
<gene>
    <name evidence="1" type="ORF">H2198_005487</name>
</gene>
<reference evidence="1" key="1">
    <citation type="submission" date="2022-10" db="EMBL/GenBank/DDBJ databases">
        <title>Culturing micro-colonial fungi from biological soil crusts in the Mojave desert and describing Neophaeococcomyces mojavensis, and introducing the new genera and species Taxawa tesnikishii.</title>
        <authorList>
            <person name="Kurbessoian T."/>
            <person name="Stajich J.E."/>
        </authorList>
    </citation>
    <scope>NUCLEOTIDE SEQUENCE</scope>
    <source>
        <strain evidence="1">JES_112</strain>
    </source>
</reference>
<proteinExistence type="predicted"/>
<name>A0ACC3A5J7_9EURO</name>
<accession>A0ACC3A5J7</accession>
<dbReference type="EMBL" id="JAPDRQ010000091">
    <property type="protein sequence ID" value="KAJ9655690.1"/>
    <property type="molecule type" value="Genomic_DNA"/>
</dbReference>